<dbReference type="AlphaFoldDB" id="A0AAC9K9B2"/>
<proteinExistence type="predicted"/>
<evidence type="ECO:0000313" key="1">
    <source>
        <dbReference type="EMBL" id="APH54341.1"/>
    </source>
</evidence>
<gene>
    <name evidence="1" type="ORF">GbCGDNIH9_1043</name>
</gene>
<dbReference type="SUPFAM" id="SSF51182">
    <property type="entry name" value="RmlC-like cupins"/>
    <property type="match status" value="1"/>
</dbReference>
<dbReference type="InterPro" id="IPR014710">
    <property type="entry name" value="RmlC-like_jellyroll"/>
</dbReference>
<dbReference type="RefSeq" id="WP_081368864.1">
    <property type="nucleotide sequence ID" value="NZ_CP018191.1"/>
</dbReference>
<name>A0AAC9K9B2_9PROT</name>
<accession>A0AAC9K9B2</accession>
<organism evidence="1 2">
    <name type="scientific">Granulibacter bethesdensis</name>
    <dbReference type="NCBI Taxonomy" id="364410"/>
    <lineage>
        <taxon>Bacteria</taxon>
        <taxon>Pseudomonadati</taxon>
        <taxon>Pseudomonadota</taxon>
        <taxon>Alphaproteobacteria</taxon>
        <taxon>Acetobacterales</taxon>
        <taxon>Acetobacteraceae</taxon>
        <taxon>Granulibacter</taxon>
    </lineage>
</organism>
<protein>
    <submittedName>
        <fullName evidence="1">Uncharacterized protein</fullName>
    </submittedName>
</protein>
<dbReference type="InterPro" id="IPR011051">
    <property type="entry name" value="RmlC_Cupin_sf"/>
</dbReference>
<sequence length="134" mass="15009">MIRCVRMWTGPDGNSLFEEGVVTLTEGARGDFVGLPIKAKYISFQETKSGGSYEWHQDPVPRFVITLSGTLEFETKSGATFTIRPGDILLAQDNSGSGHKWRLIGDDPWRRAYVVYEESEDLRFTPVSHKEPAA</sequence>
<dbReference type="EMBL" id="CP018191">
    <property type="protein sequence ID" value="APH54341.1"/>
    <property type="molecule type" value="Genomic_DNA"/>
</dbReference>
<reference evidence="2" key="1">
    <citation type="submission" date="2016-11" db="EMBL/GenBank/DDBJ databases">
        <title>Comparative genomic and phenotypic analysis of Granulibacter bethesdensis clinical isolates from patients with chronic granulomatous disease.</title>
        <authorList>
            <person name="Zarember K.A."/>
            <person name="Porcella S.F."/>
            <person name="Chu J."/>
            <person name="Ding L."/>
            <person name="Dahlstrom E."/>
            <person name="Barbian K."/>
            <person name="Martens C."/>
            <person name="Sykora L."/>
            <person name="Kramer S."/>
            <person name="Pettinato A.M."/>
            <person name="Hong H."/>
            <person name="Wald G."/>
            <person name="Berg L.J."/>
            <person name="Rogge L.S."/>
            <person name="Greenberg D.E."/>
            <person name="Falcone E.L."/>
            <person name="Neves J.F."/>
            <person name="Simoes M.J."/>
            <person name="Casal M."/>
            <person name="Rodriguez-Lopez F.C."/>
            <person name="Zelazny A."/>
            <person name="Gallin J.I."/>
            <person name="Holland S.M."/>
        </authorList>
    </citation>
    <scope>NUCLEOTIDE SEQUENCE [LARGE SCALE GENOMIC DNA]</scope>
    <source>
        <strain evidence="2">NIH9.1</strain>
    </source>
</reference>
<evidence type="ECO:0000313" key="2">
    <source>
        <dbReference type="Proteomes" id="UP000182373"/>
    </source>
</evidence>
<dbReference type="Proteomes" id="UP000182373">
    <property type="component" value="Chromosome"/>
</dbReference>
<dbReference type="Gene3D" id="2.60.120.10">
    <property type="entry name" value="Jelly Rolls"/>
    <property type="match status" value="1"/>
</dbReference>